<protein>
    <recommendedName>
        <fullName evidence="3">Saccharopine dehydrogenase NADP binding domain-containing protein</fullName>
    </recommendedName>
</protein>
<dbReference type="PANTHER" id="PTHR12286">
    <property type="entry name" value="SACCHAROPINE DEHYDROGENASE-LIKE OXIDOREDUCTASE"/>
    <property type="match status" value="1"/>
</dbReference>
<dbReference type="Proteomes" id="UP001642540">
    <property type="component" value="Unassembled WGS sequence"/>
</dbReference>
<dbReference type="InterPro" id="IPR051276">
    <property type="entry name" value="Saccharopine_DH-like_oxidrdct"/>
</dbReference>
<evidence type="ECO:0000313" key="4">
    <source>
        <dbReference type="EMBL" id="CAL8135489.1"/>
    </source>
</evidence>
<accession>A0ABP1RU15</accession>
<proteinExistence type="inferred from homology"/>
<evidence type="ECO:0000259" key="3">
    <source>
        <dbReference type="Pfam" id="PF03435"/>
    </source>
</evidence>
<dbReference type="Gene3D" id="3.40.50.720">
    <property type="entry name" value="NAD(P)-binding Rossmann-like Domain"/>
    <property type="match status" value="1"/>
</dbReference>
<reference evidence="4 5" key="1">
    <citation type="submission" date="2024-08" db="EMBL/GenBank/DDBJ databases">
        <authorList>
            <person name="Cucini C."/>
            <person name="Frati F."/>
        </authorList>
    </citation>
    <scope>NUCLEOTIDE SEQUENCE [LARGE SCALE GENOMIC DNA]</scope>
</reference>
<feature type="transmembrane region" description="Helical" evidence="2">
    <location>
        <begin position="280"/>
        <end position="305"/>
    </location>
</feature>
<evidence type="ECO:0000313" key="5">
    <source>
        <dbReference type="Proteomes" id="UP001642540"/>
    </source>
</evidence>
<keyword evidence="2" id="KW-0472">Membrane</keyword>
<keyword evidence="2" id="KW-0812">Transmembrane</keyword>
<keyword evidence="2" id="KW-1133">Transmembrane helix</keyword>
<comment type="similarity">
    <text evidence="1">Belongs to the saccharopine dehydrogenase family.</text>
</comment>
<gene>
    <name evidence="4" type="ORF">ODALV1_LOCUS26007</name>
</gene>
<dbReference type="SUPFAM" id="SSF51735">
    <property type="entry name" value="NAD(P)-binding Rossmann-fold domains"/>
    <property type="match status" value="1"/>
</dbReference>
<dbReference type="InterPro" id="IPR036291">
    <property type="entry name" value="NAD(P)-bd_dom_sf"/>
</dbReference>
<organism evidence="4 5">
    <name type="scientific">Orchesella dallaii</name>
    <dbReference type="NCBI Taxonomy" id="48710"/>
    <lineage>
        <taxon>Eukaryota</taxon>
        <taxon>Metazoa</taxon>
        <taxon>Ecdysozoa</taxon>
        <taxon>Arthropoda</taxon>
        <taxon>Hexapoda</taxon>
        <taxon>Collembola</taxon>
        <taxon>Entomobryomorpha</taxon>
        <taxon>Entomobryoidea</taxon>
        <taxon>Orchesellidae</taxon>
        <taxon>Orchesellinae</taxon>
        <taxon>Orchesella</taxon>
    </lineage>
</organism>
<feature type="domain" description="Saccharopine dehydrogenase NADP binding" evidence="3">
    <location>
        <begin position="5"/>
        <end position="140"/>
    </location>
</feature>
<dbReference type="InterPro" id="IPR005097">
    <property type="entry name" value="Sacchrp_dh_NADP-bd"/>
</dbReference>
<evidence type="ECO:0000256" key="2">
    <source>
        <dbReference type="SAM" id="Phobius"/>
    </source>
</evidence>
<dbReference type="PANTHER" id="PTHR12286:SF5">
    <property type="entry name" value="SACCHAROPINE DEHYDROGENASE-LIKE OXIDOREDUCTASE"/>
    <property type="match status" value="1"/>
</dbReference>
<comment type="caution">
    <text evidence="4">The sequence shown here is derived from an EMBL/GenBank/DDBJ whole genome shotgun (WGS) entry which is preliminary data.</text>
</comment>
<evidence type="ECO:0000256" key="1">
    <source>
        <dbReference type="ARBA" id="ARBA00038048"/>
    </source>
</evidence>
<dbReference type="EMBL" id="CAXLJM020000108">
    <property type="protein sequence ID" value="CAL8135489.1"/>
    <property type="molecule type" value="Genomic_DNA"/>
</dbReference>
<name>A0ABP1RU15_9HEXA</name>
<keyword evidence="5" id="KW-1185">Reference proteome</keyword>
<dbReference type="Pfam" id="PF03435">
    <property type="entry name" value="Sacchrp_dh_NADP"/>
    <property type="match status" value="1"/>
</dbReference>
<sequence>MHDLIIFGATGFTGKYVVETAVKTLKSGKGDKFTYAVAGRSKGKIDSILKEVSDSTGEDLQNVPVILADVSDQKSLVDMAKQCKVLLNCVGPYRFSGKEVVDACIEAGASCVDVSGEPEYLERVQLYCDEDAKKKGVYIVGSCGFDSIPADMGVAYLLKNFGGDVNSVEEYVETENKGKPTKIHYGTWASAVHGVANAKNLRPIREDLFKIEPQPPKPRHKLARRPVLHYNDIVKAWCLPFPGSDRSVVMRSQNLLYRLRNQRPVQSYAYVKMGSLISSLILMFAAVVFGVLVYVPFGLGQWLLLTFPRLMSFGFVTHEGPSREEMDKLEFTVTLYGEGWADKLTEPTDQHAEEPNKKKIVKVHGVNPGYGATCVCILQSALTILKEKNKMPANGGVYPPAAAFSETTLIKRLQENGVTFDIQDA</sequence>